<dbReference type="Pfam" id="PF04937">
    <property type="entry name" value="DUF659"/>
    <property type="match status" value="1"/>
</dbReference>
<comment type="caution">
    <text evidence="4">The sequence shown here is derived from an EMBL/GenBank/DDBJ whole genome shotgun (WGS) entry which is preliminary data.</text>
</comment>
<name>A0AA38LKY5_TAXCH</name>
<dbReference type="Pfam" id="PF05699">
    <property type="entry name" value="Dimer_Tnp_hAT"/>
    <property type="match status" value="1"/>
</dbReference>
<feature type="domain" description="DUF659" evidence="2">
    <location>
        <begin position="313"/>
        <end position="463"/>
    </location>
</feature>
<feature type="compositionally biased region" description="Low complexity" evidence="1">
    <location>
        <begin position="815"/>
        <end position="830"/>
    </location>
</feature>
<dbReference type="InterPro" id="IPR007021">
    <property type="entry name" value="DUF659"/>
</dbReference>
<protein>
    <recommendedName>
        <fullName evidence="6">BED-type domain-containing protein</fullName>
    </recommendedName>
</protein>
<dbReference type="SUPFAM" id="SSF53098">
    <property type="entry name" value="Ribonuclease H-like"/>
    <property type="match status" value="1"/>
</dbReference>
<dbReference type="PANTHER" id="PTHR32166:SF81">
    <property type="entry name" value="OS06G0658400 PROTEIN"/>
    <property type="match status" value="1"/>
</dbReference>
<dbReference type="InterPro" id="IPR008906">
    <property type="entry name" value="HATC_C_dom"/>
</dbReference>
<dbReference type="InterPro" id="IPR012337">
    <property type="entry name" value="RNaseH-like_sf"/>
</dbReference>
<accession>A0AA38LKY5</accession>
<gene>
    <name evidence="4" type="ORF">KI387_006523</name>
</gene>
<evidence type="ECO:0000259" key="2">
    <source>
        <dbReference type="Pfam" id="PF04937"/>
    </source>
</evidence>
<evidence type="ECO:0008006" key="6">
    <source>
        <dbReference type="Google" id="ProtNLM"/>
    </source>
</evidence>
<feature type="domain" description="HAT C-terminal dimerisation" evidence="3">
    <location>
        <begin position="692"/>
        <end position="763"/>
    </location>
</feature>
<sequence>MILEKQEDASLCLELVKQEEEQVNEGHSSGESSPVRRRSSRRRSGSVSSGYNNPLDFGIPAPARGTPSYVNYRNDPSSSSTGRRPRQPITPGSGGDATEIKAMASNSASGGGQEGSQDYKNTLVPMKFDAASPLWRHVTVVKNIVGGGSRIWICHGCHTQYNSSYSRLKIHLTGFGVGIKKCPKLSNEEMAKYLREQEDADRQTKRNQSGTVCLQRRLSSRPPTPTYFTHPFIHTQAQIHADPLDTPLDENTSRKKSKGVLEKPFNNEKRDIADEYVARCIYACGLPFHVLRSPYWQQMLTAINEAPQGYKGPSYENVRTTLLTTELEHIQTSLQPIRDLWKNSGVSIISEGWKNVQNRHLINVVAVCPKGAMFLKAIDCEGEVKDAQFIANILIEAIESVGPQNVVQVITDNAKICRAAGLIIEDKYEHIFWTPCVVHSLNLMLQKIENFLWVKQIYTETNDIKMFITNHNMSQAIFKRFSKLKLLKVAETKYASHMFVLRQLVKVKEDLRNMVIDNDWTKLRQVNTDKATKVKSLILDDEWWAKVVYLVNCTKPILSMIKYVDIDAPRMGEIYGRIDSMVERIKEIIQTKEQDLEETFYKEVKSVVMKMLNKMITPLHLFAYALNSRYYSSKILGLPNRQPPYNDSKVANGTRAAMKRFFPDPYVASVVRNEMGMFLTSKGSMGEVEAHFDKNTMSPGIWWCVHGHDAKYLRPMATKILSQVASNSFAERNWSTYPFIYSANRSKLTSKKAEDLVYVHSNLRLLTHKSEDYIRGLDKFWDILPETTDLDASAATFVQLPIFDGEDDIQGSSQGVESGAVESGASGSGM</sequence>
<dbReference type="AlphaFoldDB" id="A0AA38LKY5"/>
<dbReference type="GO" id="GO:0046983">
    <property type="term" value="F:protein dimerization activity"/>
    <property type="evidence" value="ECO:0007669"/>
    <property type="project" value="InterPro"/>
</dbReference>
<proteinExistence type="predicted"/>
<dbReference type="OMA" id="RIWICHG"/>
<feature type="compositionally biased region" description="Polar residues" evidence="1">
    <location>
        <begin position="68"/>
        <end position="82"/>
    </location>
</feature>
<evidence type="ECO:0000259" key="3">
    <source>
        <dbReference type="Pfam" id="PF05699"/>
    </source>
</evidence>
<feature type="compositionally biased region" description="Basic residues" evidence="1">
    <location>
        <begin position="35"/>
        <end position="44"/>
    </location>
</feature>
<feature type="region of interest" description="Disordered" evidence="1">
    <location>
        <begin position="240"/>
        <end position="262"/>
    </location>
</feature>
<dbReference type="PANTHER" id="PTHR32166">
    <property type="entry name" value="OSJNBA0013A04.12 PROTEIN"/>
    <property type="match status" value="1"/>
</dbReference>
<dbReference type="Proteomes" id="UP000824469">
    <property type="component" value="Unassembled WGS sequence"/>
</dbReference>
<reference evidence="4 5" key="1">
    <citation type="journal article" date="2021" name="Nat. Plants">
        <title>The Taxus genome provides insights into paclitaxel biosynthesis.</title>
        <authorList>
            <person name="Xiong X."/>
            <person name="Gou J."/>
            <person name="Liao Q."/>
            <person name="Li Y."/>
            <person name="Zhou Q."/>
            <person name="Bi G."/>
            <person name="Li C."/>
            <person name="Du R."/>
            <person name="Wang X."/>
            <person name="Sun T."/>
            <person name="Guo L."/>
            <person name="Liang H."/>
            <person name="Lu P."/>
            <person name="Wu Y."/>
            <person name="Zhang Z."/>
            <person name="Ro D.K."/>
            <person name="Shang Y."/>
            <person name="Huang S."/>
            <person name="Yan J."/>
        </authorList>
    </citation>
    <scope>NUCLEOTIDE SEQUENCE [LARGE SCALE GENOMIC DNA]</scope>
    <source>
        <strain evidence="4">Ta-2019</strain>
    </source>
</reference>
<feature type="region of interest" description="Disordered" evidence="1">
    <location>
        <begin position="19"/>
        <end position="98"/>
    </location>
</feature>
<keyword evidence="5" id="KW-1185">Reference proteome</keyword>
<organism evidence="4 5">
    <name type="scientific">Taxus chinensis</name>
    <name type="common">Chinese yew</name>
    <name type="synonym">Taxus wallichiana var. chinensis</name>
    <dbReference type="NCBI Taxonomy" id="29808"/>
    <lineage>
        <taxon>Eukaryota</taxon>
        <taxon>Viridiplantae</taxon>
        <taxon>Streptophyta</taxon>
        <taxon>Embryophyta</taxon>
        <taxon>Tracheophyta</taxon>
        <taxon>Spermatophyta</taxon>
        <taxon>Pinopsida</taxon>
        <taxon>Pinidae</taxon>
        <taxon>Conifers II</taxon>
        <taxon>Cupressales</taxon>
        <taxon>Taxaceae</taxon>
        <taxon>Taxus</taxon>
    </lineage>
</organism>
<feature type="region of interest" description="Disordered" evidence="1">
    <location>
        <begin position="811"/>
        <end position="830"/>
    </location>
</feature>
<evidence type="ECO:0000313" key="5">
    <source>
        <dbReference type="Proteomes" id="UP000824469"/>
    </source>
</evidence>
<evidence type="ECO:0000256" key="1">
    <source>
        <dbReference type="SAM" id="MobiDB-lite"/>
    </source>
</evidence>
<evidence type="ECO:0000313" key="4">
    <source>
        <dbReference type="EMBL" id="KAH9326345.1"/>
    </source>
</evidence>
<dbReference type="EMBL" id="JAHRHJ020000002">
    <property type="protein sequence ID" value="KAH9326345.1"/>
    <property type="molecule type" value="Genomic_DNA"/>
</dbReference>